<gene>
    <name evidence="2" type="ORF">BTO14_10200</name>
</gene>
<reference evidence="2 3" key="1">
    <citation type="submission" date="2016-12" db="EMBL/GenBank/DDBJ databases">
        <title>Trade-off between light-utilization and light-protection in marine flavobacteria.</title>
        <authorList>
            <person name="Kumagai Y."/>
            <person name="Yoshizawa S."/>
            <person name="Kogure K."/>
            <person name="Iwasaki W."/>
        </authorList>
    </citation>
    <scope>NUCLEOTIDE SEQUENCE [LARGE SCALE GENOMIC DNA]</scope>
    <source>
        <strain evidence="2 3">KCTC 12100</strain>
    </source>
</reference>
<comment type="caution">
    <text evidence="2">The sequence shown here is derived from an EMBL/GenBank/DDBJ whole genome shotgun (WGS) entry which is preliminary data.</text>
</comment>
<feature type="domain" description="DUF4145" evidence="1">
    <location>
        <begin position="127"/>
        <end position="219"/>
    </location>
</feature>
<evidence type="ECO:0000313" key="3">
    <source>
        <dbReference type="Proteomes" id="UP000247345"/>
    </source>
</evidence>
<dbReference type="AlphaFoldDB" id="A0A2P6CFD2"/>
<dbReference type="Pfam" id="PF13643">
    <property type="entry name" value="DUF4145"/>
    <property type="match status" value="1"/>
</dbReference>
<dbReference type="InterPro" id="IPR025285">
    <property type="entry name" value="DUF4145"/>
</dbReference>
<dbReference type="RefSeq" id="WP_105049279.1">
    <property type="nucleotide sequence ID" value="NZ_CP150661.1"/>
</dbReference>
<accession>A0A2P6CFD2</accession>
<name>A0A2P6CFD2_9FLAO</name>
<dbReference type="EMBL" id="MSCK01000001">
    <property type="protein sequence ID" value="PQJ73615.1"/>
    <property type="molecule type" value="Genomic_DNA"/>
</dbReference>
<organism evidence="2 3">
    <name type="scientific">Polaribacter butkevichii</name>
    <dbReference type="NCBI Taxonomy" id="218490"/>
    <lineage>
        <taxon>Bacteria</taxon>
        <taxon>Pseudomonadati</taxon>
        <taxon>Bacteroidota</taxon>
        <taxon>Flavobacteriia</taxon>
        <taxon>Flavobacteriales</taxon>
        <taxon>Flavobacteriaceae</taxon>
    </lineage>
</organism>
<evidence type="ECO:0000259" key="1">
    <source>
        <dbReference type="Pfam" id="PF13643"/>
    </source>
</evidence>
<dbReference type="Proteomes" id="UP000247345">
    <property type="component" value="Unassembled WGS sequence"/>
</dbReference>
<sequence>MNIKFENDKTKNETIKVLCSSCKNNTNHNVLTSINEIGTEPLGEYYSIDWNTDYEIIQCLGCERISFRNHSTNSENTDYQGRPISTTLIYPKRSKDTIAAKHYFNVPYNLQRIYSETVESYNYGNLTLCGAGVRALVEGVCKENGITEGNVEFKNKDGSTVTQKKTNLQGKINGLHESGKLTLQHSEILHEHRFLGNEAIHELSLPSKEDLYLAIEIVENVFDTLYEIPSKGLELKSKRLKK</sequence>
<protein>
    <recommendedName>
        <fullName evidence="1">DUF4145 domain-containing protein</fullName>
    </recommendedName>
</protein>
<keyword evidence="3" id="KW-1185">Reference proteome</keyword>
<proteinExistence type="predicted"/>
<dbReference type="OrthoDB" id="6402073at2"/>
<evidence type="ECO:0000313" key="2">
    <source>
        <dbReference type="EMBL" id="PQJ73615.1"/>
    </source>
</evidence>